<dbReference type="InterPro" id="IPR036322">
    <property type="entry name" value="WD40_repeat_dom_sf"/>
</dbReference>
<dbReference type="PANTHER" id="PTHR14381:SF1">
    <property type="entry name" value="F-BOX_WD REPEAT-CONTAINING PROTEIN 4"/>
    <property type="match status" value="1"/>
</dbReference>
<dbReference type="Pfam" id="PF00400">
    <property type="entry name" value="WD40"/>
    <property type="match status" value="3"/>
</dbReference>
<dbReference type="SMART" id="SM00256">
    <property type="entry name" value="FBOX"/>
    <property type="match status" value="1"/>
</dbReference>
<dbReference type="Gene3D" id="2.130.10.10">
    <property type="entry name" value="YVTN repeat-like/Quinoprotein amine dehydrogenase"/>
    <property type="match status" value="1"/>
</dbReference>
<feature type="domain" description="F-box" evidence="2">
    <location>
        <begin position="13"/>
        <end position="59"/>
    </location>
</feature>
<accession>A0A7M7HCR1</accession>
<dbReference type="GO" id="GO:0019005">
    <property type="term" value="C:SCF ubiquitin ligase complex"/>
    <property type="evidence" value="ECO:0000318"/>
    <property type="project" value="GO_Central"/>
</dbReference>
<dbReference type="Pfam" id="PF12937">
    <property type="entry name" value="F-box-like"/>
    <property type="match status" value="1"/>
</dbReference>
<feature type="repeat" description="WD" evidence="1">
    <location>
        <begin position="152"/>
        <end position="191"/>
    </location>
</feature>
<keyword evidence="4" id="KW-1185">Reference proteome</keyword>
<dbReference type="PANTHER" id="PTHR14381">
    <property type="entry name" value="DACTYLIN"/>
    <property type="match status" value="1"/>
</dbReference>
<dbReference type="InParanoid" id="A0A7M7HCR1"/>
<dbReference type="SMART" id="SM00320">
    <property type="entry name" value="WD40"/>
    <property type="match status" value="6"/>
</dbReference>
<sequence>MDKEEMAPRDDKVPHFLDFPAELIIAVLDYLPIRDLNQMCETCRRLREVCSQLMIWKKLGKGYIHFENSSGRALITNVKSLSSKEQCRIAHNWSTGYHTEHLYTRFKTGLLPWLQLTNDHLYISVMNKICRYKLKPGGRLHPLQHSKKEVKYTGHSQDITKFVVKENNVVSSGGDGRVMVWDKASGRTIQSLQASLCSLTSVDATRELIIAGTNNRGVQVWSQSDGREVRTVPIRDRVWSVTVDPSQRLFATGTSGNTDYNSLKVWDIGTTQSTVCGENKRQGEGILDLHFESSDTLLSAGYDTFVRQWDIRTPRLPVMEFEEPSDNAVYCISSDNNYFIAAGYCRHGIVRFWDKRRSDICIQTIYVGGNVKSPVYSLQFNKHCLYAALSHDVYVLDFGAYKLKHEQYFSPFEQGTVLSQF</sequence>
<dbReference type="RefSeq" id="XP_011663615.2">
    <property type="nucleotide sequence ID" value="XM_011665313.2"/>
</dbReference>
<dbReference type="InterPro" id="IPR036047">
    <property type="entry name" value="F-box-like_dom_sf"/>
</dbReference>
<dbReference type="CTD" id="6468"/>
<dbReference type="PROSITE" id="PS50082">
    <property type="entry name" value="WD_REPEATS_2"/>
    <property type="match status" value="1"/>
</dbReference>
<dbReference type="InterPro" id="IPR001810">
    <property type="entry name" value="F-box_dom"/>
</dbReference>
<dbReference type="SUPFAM" id="SSF81383">
    <property type="entry name" value="F-box domain"/>
    <property type="match status" value="1"/>
</dbReference>
<dbReference type="OMA" id="LTHFDMV"/>
<dbReference type="InterPro" id="IPR052301">
    <property type="entry name" value="SCF_F-box/WD-repeat"/>
</dbReference>
<organism evidence="3 4">
    <name type="scientific">Strongylocentrotus purpuratus</name>
    <name type="common">Purple sea urchin</name>
    <dbReference type="NCBI Taxonomy" id="7668"/>
    <lineage>
        <taxon>Eukaryota</taxon>
        <taxon>Metazoa</taxon>
        <taxon>Echinodermata</taxon>
        <taxon>Eleutherozoa</taxon>
        <taxon>Echinozoa</taxon>
        <taxon>Echinoidea</taxon>
        <taxon>Euechinoidea</taxon>
        <taxon>Echinacea</taxon>
        <taxon>Camarodonta</taxon>
        <taxon>Echinidea</taxon>
        <taxon>Strongylocentrotidae</taxon>
        <taxon>Strongylocentrotus</taxon>
    </lineage>
</organism>
<protein>
    <recommendedName>
        <fullName evidence="2">F-box domain-containing protein</fullName>
    </recommendedName>
</protein>
<dbReference type="FunFam" id="2.130.10.10:FF:002194">
    <property type="entry name" value="Uncharacterized protein"/>
    <property type="match status" value="1"/>
</dbReference>
<dbReference type="PROSITE" id="PS50181">
    <property type="entry name" value="FBOX"/>
    <property type="match status" value="1"/>
</dbReference>
<dbReference type="SUPFAM" id="SSF50978">
    <property type="entry name" value="WD40 repeat-like"/>
    <property type="match status" value="1"/>
</dbReference>
<evidence type="ECO:0000313" key="3">
    <source>
        <dbReference type="EnsemblMetazoa" id="XP_011663615"/>
    </source>
</evidence>
<reference evidence="4" key="1">
    <citation type="submission" date="2015-02" db="EMBL/GenBank/DDBJ databases">
        <title>Genome sequencing for Strongylocentrotus purpuratus.</title>
        <authorList>
            <person name="Murali S."/>
            <person name="Liu Y."/>
            <person name="Vee V."/>
            <person name="English A."/>
            <person name="Wang M."/>
            <person name="Skinner E."/>
            <person name="Han Y."/>
            <person name="Muzny D.M."/>
            <person name="Worley K.C."/>
            <person name="Gibbs R.A."/>
        </authorList>
    </citation>
    <scope>NUCLEOTIDE SEQUENCE</scope>
</reference>
<keyword evidence="1" id="KW-0853">WD repeat</keyword>
<dbReference type="EnsemblMetazoa" id="XM_003724950">
    <property type="protein sequence ID" value="XP_003724998"/>
    <property type="gene ID" value="LOC756492"/>
</dbReference>
<evidence type="ECO:0000256" key="1">
    <source>
        <dbReference type="PROSITE-ProRule" id="PRU00221"/>
    </source>
</evidence>
<dbReference type="Gene3D" id="1.20.1280.50">
    <property type="match status" value="1"/>
</dbReference>
<dbReference type="GO" id="GO:0031146">
    <property type="term" value="P:SCF-dependent proteasomal ubiquitin-dependent protein catabolic process"/>
    <property type="evidence" value="ECO:0000318"/>
    <property type="project" value="GO_Central"/>
</dbReference>
<evidence type="ECO:0000259" key="2">
    <source>
        <dbReference type="PROSITE" id="PS50181"/>
    </source>
</evidence>
<dbReference type="Proteomes" id="UP000007110">
    <property type="component" value="Unassembled WGS sequence"/>
</dbReference>
<proteinExistence type="predicted"/>
<dbReference type="InterPro" id="IPR001680">
    <property type="entry name" value="WD40_rpt"/>
</dbReference>
<dbReference type="OrthoDB" id="435188at2759"/>
<dbReference type="GeneID" id="756492"/>
<dbReference type="RefSeq" id="XP_003724998.2">
    <property type="nucleotide sequence ID" value="XM_003724950.3"/>
</dbReference>
<evidence type="ECO:0000313" key="4">
    <source>
        <dbReference type="Proteomes" id="UP000007110"/>
    </source>
</evidence>
<dbReference type="EnsemblMetazoa" id="XM_011665313">
    <property type="protein sequence ID" value="XP_011663615"/>
    <property type="gene ID" value="LOC756492"/>
</dbReference>
<dbReference type="AlphaFoldDB" id="A0A7M7HCR1"/>
<dbReference type="FunCoup" id="A0A7M7HCR1">
    <property type="interactions" value="747"/>
</dbReference>
<reference evidence="3" key="2">
    <citation type="submission" date="2021-01" db="UniProtKB">
        <authorList>
            <consortium name="EnsemblMetazoa"/>
        </authorList>
    </citation>
    <scope>IDENTIFICATION</scope>
</reference>
<name>A0A7M7HCR1_STRPU</name>
<dbReference type="InterPro" id="IPR015943">
    <property type="entry name" value="WD40/YVTN_repeat-like_dom_sf"/>
</dbReference>
<dbReference type="KEGG" id="spu:756492"/>